<keyword evidence="4 8" id="KW-0812">Transmembrane</keyword>
<dbReference type="RefSeq" id="WP_262653076.1">
    <property type="nucleotide sequence ID" value="NZ_JAOQKE010000001.1"/>
</dbReference>
<keyword evidence="7 8" id="KW-0472">Membrane</keyword>
<feature type="transmembrane region" description="Helical" evidence="8">
    <location>
        <begin position="406"/>
        <end position="427"/>
    </location>
</feature>
<dbReference type="InterPro" id="IPR003445">
    <property type="entry name" value="Cat_transpt"/>
</dbReference>
<keyword evidence="3" id="KW-1003">Cell membrane</keyword>
<evidence type="ECO:0000256" key="5">
    <source>
        <dbReference type="ARBA" id="ARBA00022989"/>
    </source>
</evidence>
<gene>
    <name evidence="9" type="ORF">OCV47_00780</name>
</gene>
<dbReference type="EMBL" id="JAOQKE010000001">
    <property type="protein sequence ID" value="MCU6723900.1"/>
    <property type="molecule type" value="Genomic_DNA"/>
</dbReference>
<evidence type="ECO:0000313" key="10">
    <source>
        <dbReference type="Proteomes" id="UP001652338"/>
    </source>
</evidence>
<feature type="transmembrane region" description="Helical" evidence="8">
    <location>
        <begin position="70"/>
        <end position="100"/>
    </location>
</feature>
<evidence type="ECO:0000256" key="7">
    <source>
        <dbReference type="ARBA" id="ARBA00023136"/>
    </source>
</evidence>
<sequence length="445" mass="47607">MPENMHRKKHLTTFQVIILGFAGVILLGAFILMLPISSAKGAVTSFHDALFTATSAVCVTGLAVRDTGSYWSVFGQAVILILIQVGGLGVVTVASAVTILSGKKISLMQRSTMQDAISAPQVGGIVRLTRFILKGTFLIELCGILLLLPVFFRDYGGKGIWMSVFHSISALCNAGFDILGTAENTYPSLTGYTGNIIVNVVIMLLIIIGGIGFLTWEDICTNRGKLKRYRMQSKVILGTTLVLIILPALFFFFSDFQEMPAGKRFLASLFQAVTPRTAGFNTENLSNMTEVSKAVMILLMLVGGSPGSTAGGMKTTTFTILILNTVATFRSREEVSAFGRRIDCNVIKNAATIAMMYLGLFLGGGFLISVQNGIPLLDSLFEAASAVGTVGLTLGVTPGLHLASRYVLIVLMYLGRVGGLTLIYAVFSKKKTGNAKLPLEKITVG</sequence>
<dbReference type="Pfam" id="PF02386">
    <property type="entry name" value="TrkH"/>
    <property type="match status" value="1"/>
</dbReference>
<organism evidence="9 10">
    <name type="scientific">Muricoprocola aceti</name>
    <dbReference type="NCBI Taxonomy" id="2981772"/>
    <lineage>
        <taxon>Bacteria</taxon>
        <taxon>Bacillati</taxon>
        <taxon>Bacillota</taxon>
        <taxon>Clostridia</taxon>
        <taxon>Lachnospirales</taxon>
        <taxon>Lachnospiraceae</taxon>
        <taxon>Muricoprocola</taxon>
    </lineage>
</organism>
<keyword evidence="10" id="KW-1185">Reference proteome</keyword>
<accession>A0ABT2SHU8</accession>
<evidence type="ECO:0000256" key="8">
    <source>
        <dbReference type="SAM" id="Phobius"/>
    </source>
</evidence>
<keyword evidence="5 8" id="KW-1133">Transmembrane helix</keyword>
<feature type="transmembrane region" description="Helical" evidence="8">
    <location>
        <begin position="235"/>
        <end position="253"/>
    </location>
</feature>
<dbReference type="PANTHER" id="PTHR32024:SF1">
    <property type="entry name" value="KTR SYSTEM POTASSIUM UPTAKE PROTEIN B"/>
    <property type="match status" value="1"/>
</dbReference>
<comment type="subcellular location">
    <subcellularLocation>
        <location evidence="1">Cell membrane</location>
        <topology evidence="1">Multi-pass membrane protein</topology>
    </subcellularLocation>
</comment>
<evidence type="ECO:0000256" key="4">
    <source>
        <dbReference type="ARBA" id="ARBA00022692"/>
    </source>
</evidence>
<feature type="transmembrane region" description="Helical" evidence="8">
    <location>
        <begin position="350"/>
        <end position="368"/>
    </location>
</feature>
<proteinExistence type="predicted"/>
<name>A0ABT2SHU8_9FIRM</name>
<dbReference type="PANTHER" id="PTHR32024">
    <property type="entry name" value="TRK SYSTEM POTASSIUM UPTAKE PROTEIN TRKG-RELATED"/>
    <property type="match status" value="1"/>
</dbReference>
<evidence type="ECO:0000313" key="9">
    <source>
        <dbReference type="EMBL" id="MCU6723900.1"/>
    </source>
</evidence>
<reference evidence="9 10" key="1">
    <citation type="journal article" date="2021" name="ISME Commun">
        <title>Automated analysis of genomic sequences facilitates high-throughput and comprehensive description of bacteria.</title>
        <authorList>
            <person name="Hitch T.C.A."/>
        </authorList>
    </citation>
    <scope>NUCLEOTIDE SEQUENCE [LARGE SCALE GENOMIC DNA]</scope>
    <source>
        <strain evidence="9 10">Sanger_29</strain>
    </source>
</reference>
<keyword evidence="2" id="KW-0813">Transport</keyword>
<feature type="transmembrane region" description="Helical" evidence="8">
    <location>
        <begin position="12"/>
        <end position="34"/>
    </location>
</feature>
<feature type="transmembrane region" description="Helical" evidence="8">
    <location>
        <begin position="196"/>
        <end position="214"/>
    </location>
</feature>
<keyword evidence="6" id="KW-0406">Ion transport</keyword>
<protein>
    <submittedName>
        <fullName evidence="9">Trk family potassium uptake protein</fullName>
    </submittedName>
</protein>
<feature type="transmembrane region" description="Helical" evidence="8">
    <location>
        <begin position="131"/>
        <end position="152"/>
    </location>
</feature>
<evidence type="ECO:0000256" key="6">
    <source>
        <dbReference type="ARBA" id="ARBA00023065"/>
    </source>
</evidence>
<dbReference type="Proteomes" id="UP001652338">
    <property type="component" value="Unassembled WGS sequence"/>
</dbReference>
<evidence type="ECO:0000256" key="2">
    <source>
        <dbReference type="ARBA" id="ARBA00022448"/>
    </source>
</evidence>
<comment type="caution">
    <text evidence="9">The sequence shown here is derived from an EMBL/GenBank/DDBJ whole genome shotgun (WGS) entry which is preliminary data.</text>
</comment>
<evidence type="ECO:0000256" key="3">
    <source>
        <dbReference type="ARBA" id="ARBA00022475"/>
    </source>
</evidence>
<evidence type="ECO:0000256" key="1">
    <source>
        <dbReference type="ARBA" id="ARBA00004651"/>
    </source>
</evidence>